<comment type="caution">
    <text evidence="1">The sequence shown here is derived from an EMBL/GenBank/DDBJ whole genome shotgun (WGS) entry which is preliminary data.</text>
</comment>
<name>A0A2B7XXK5_9EURO</name>
<dbReference type="EMBL" id="PDNB01000045">
    <property type="protein sequence ID" value="PGH13513.1"/>
    <property type="molecule type" value="Genomic_DNA"/>
</dbReference>
<accession>A0A2B7XXK5</accession>
<gene>
    <name evidence="1" type="ORF">AJ79_03644</name>
</gene>
<dbReference type="Proteomes" id="UP000223968">
    <property type="component" value="Unassembled WGS sequence"/>
</dbReference>
<evidence type="ECO:0000313" key="2">
    <source>
        <dbReference type="Proteomes" id="UP000223968"/>
    </source>
</evidence>
<protein>
    <submittedName>
        <fullName evidence="1">Uncharacterized protein</fullName>
    </submittedName>
</protein>
<keyword evidence="2" id="KW-1185">Reference proteome</keyword>
<proteinExistence type="predicted"/>
<evidence type="ECO:0000313" key="1">
    <source>
        <dbReference type="EMBL" id="PGH13513.1"/>
    </source>
</evidence>
<organism evidence="1 2">
    <name type="scientific">Helicocarpus griseus UAMH5409</name>
    <dbReference type="NCBI Taxonomy" id="1447875"/>
    <lineage>
        <taxon>Eukaryota</taxon>
        <taxon>Fungi</taxon>
        <taxon>Dikarya</taxon>
        <taxon>Ascomycota</taxon>
        <taxon>Pezizomycotina</taxon>
        <taxon>Eurotiomycetes</taxon>
        <taxon>Eurotiomycetidae</taxon>
        <taxon>Onygenales</taxon>
        <taxon>Ajellomycetaceae</taxon>
        <taxon>Helicocarpus</taxon>
    </lineage>
</organism>
<sequence>METTMPLILTETERQHVLAQEYLSNITSLTTAGLQSDPSTHGSSGSKWGVKEVNAVRAVPLVDLDPKRIVPEKYFPGDNNPGKLIEVAPFARHICTHTDNFIGFGVFISLRRFIRAAKIDDLKEYDDEKFSDNPFDTLFDDLGTLITTHTSEKSIGNVHRGNMGGDSVDTELSTSGNGGKSQTLSSHALKAFVSTTLKKMGDYKRLTNVGPDGPYLRCAMDENRFQWNMAGVTHVAVNDGSIIVNFRGSLSGSDRSSDAPVCKPRDAGGVKRRSGEPEAFIPAVLAQEVAELIGGMVAQRSKLPIKHSDQELFVLSMHATLFYITVAYFSPEYIRYIETPNLPRPILTR</sequence>
<reference evidence="1 2" key="1">
    <citation type="submission" date="2017-10" db="EMBL/GenBank/DDBJ databases">
        <title>Comparative genomics in systemic dimorphic fungi from Ajellomycetaceae.</title>
        <authorList>
            <person name="Munoz J.F."/>
            <person name="Mcewen J.G."/>
            <person name="Clay O.K."/>
            <person name="Cuomo C.A."/>
        </authorList>
    </citation>
    <scope>NUCLEOTIDE SEQUENCE [LARGE SCALE GENOMIC DNA]</scope>
    <source>
        <strain evidence="1 2">UAMH5409</strain>
    </source>
</reference>
<dbReference type="AlphaFoldDB" id="A0A2B7XXK5"/>
<dbReference type="OrthoDB" id="4526849at2759"/>